<evidence type="ECO:0000313" key="2">
    <source>
        <dbReference type="Proteomes" id="UP000276055"/>
    </source>
</evidence>
<name>A0A495E9U2_9MICC</name>
<comment type="caution">
    <text evidence="1">The sequence shown here is derived from an EMBL/GenBank/DDBJ whole genome shotgun (WGS) entry which is preliminary data.</text>
</comment>
<accession>A0A495E9U2</accession>
<reference evidence="1 2" key="1">
    <citation type="submission" date="2018-10" db="EMBL/GenBank/DDBJ databases">
        <title>Genomic Encyclopedia of Type Strains, Phase IV (KMG-IV): sequencing the most valuable type-strain genomes for metagenomic binning, comparative biology and taxonomic classification.</title>
        <authorList>
            <person name="Goeker M."/>
        </authorList>
    </citation>
    <scope>NUCLEOTIDE SEQUENCE [LARGE SCALE GENOMIC DNA]</scope>
    <source>
        <strain evidence="1 2">DSM 25586</strain>
    </source>
</reference>
<gene>
    <name evidence="1" type="ORF">C8D78_3338</name>
</gene>
<organism evidence="1 2">
    <name type="scientific">Arthrobacter oryzae</name>
    <dbReference type="NCBI Taxonomy" id="409290"/>
    <lineage>
        <taxon>Bacteria</taxon>
        <taxon>Bacillati</taxon>
        <taxon>Actinomycetota</taxon>
        <taxon>Actinomycetes</taxon>
        <taxon>Micrococcales</taxon>
        <taxon>Micrococcaceae</taxon>
        <taxon>Arthrobacter</taxon>
    </lineage>
</organism>
<dbReference type="RefSeq" id="WP_244208447.1">
    <property type="nucleotide sequence ID" value="NZ_RBIR01000009.1"/>
</dbReference>
<evidence type="ECO:0000313" key="1">
    <source>
        <dbReference type="EMBL" id="RKR13682.1"/>
    </source>
</evidence>
<dbReference type="EMBL" id="RBIR01000009">
    <property type="protein sequence ID" value="RKR13682.1"/>
    <property type="molecule type" value="Genomic_DNA"/>
</dbReference>
<evidence type="ECO:0008006" key="3">
    <source>
        <dbReference type="Google" id="ProtNLM"/>
    </source>
</evidence>
<proteinExistence type="predicted"/>
<dbReference type="Proteomes" id="UP000276055">
    <property type="component" value="Unassembled WGS sequence"/>
</dbReference>
<protein>
    <recommendedName>
        <fullName evidence="3">ParB-like nuclease family protein</fullName>
    </recommendedName>
</protein>
<dbReference type="AlphaFoldDB" id="A0A495E9U2"/>
<sequence>MAKTSGPSKSQGALKPTVTWLKEPQHHDYPAAASYLSLIAGPKAVSRVVKALEEAPTVTFKAKDLLRAAALPLLPADDPDVVKELARVRAGTALSPCLVIRGSTKNGTTARIADGYHRICASYHLSEDTVVSARIARF</sequence>